<evidence type="ECO:0000313" key="3">
    <source>
        <dbReference type="WBParaSite" id="PSAMB.scaffold1798size27781.g14923.t1"/>
    </source>
</evidence>
<name>A0A914VD25_9BILA</name>
<accession>A0A914VD25</accession>
<feature type="region of interest" description="Disordered" evidence="1">
    <location>
        <begin position="1"/>
        <end position="82"/>
    </location>
</feature>
<organism evidence="2 3">
    <name type="scientific">Plectus sambesii</name>
    <dbReference type="NCBI Taxonomy" id="2011161"/>
    <lineage>
        <taxon>Eukaryota</taxon>
        <taxon>Metazoa</taxon>
        <taxon>Ecdysozoa</taxon>
        <taxon>Nematoda</taxon>
        <taxon>Chromadorea</taxon>
        <taxon>Plectida</taxon>
        <taxon>Plectina</taxon>
        <taxon>Plectoidea</taxon>
        <taxon>Plectidae</taxon>
        <taxon>Plectus</taxon>
    </lineage>
</organism>
<evidence type="ECO:0000313" key="2">
    <source>
        <dbReference type="Proteomes" id="UP000887566"/>
    </source>
</evidence>
<sequence length="82" mass="9522">MVETRQNRKLVRQSSIHKKDLPRMKAAARRATQKAAANDSNMAKEIQEKPTLKRQGAIDSSQSPYPPEKKPMNYRQLRFQKN</sequence>
<keyword evidence="2" id="KW-1185">Reference proteome</keyword>
<dbReference type="AlphaFoldDB" id="A0A914VD25"/>
<dbReference type="Proteomes" id="UP000887566">
    <property type="component" value="Unplaced"/>
</dbReference>
<reference evidence="3" key="1">
    <citation type="submission" date="2022-11" db="UniProtKB">
        <authorList>
            <consortium name="WormBaseParasite"/>
        </authorList>
    </citation>
    <scope>IDENTIFICATION</scope>
</reference>
<protein>
    <submittedName>
        <fullName evidence="3">Uncharacterized protein</fullName>
    </submittedName>
</protein>
<proteinExistence type="predicted"/>
<dbReference type="WBParaSite" id="PSAMB.scaffold1798size27781.g14923.t1">
    <property type="protein sequence ID" value="PSAMB.scaffold1798size27781.g14923.t1"/>
    <property type="gene ID" value="PSAMB.scaffold1798size27781.g14923"/>
</dbReference>
<evidence type="ECO:0000256" key="1">
    <source>
        <dbReference type="SAM" id="MobiDB-lite"/>
    </source>
</evidence>